<feature type="transmembrane region" description="Helical" evidence="12">
    <location>
        <begin position="336"/>
        <end position="352"/>
    </location>
</feature>
<evidence type="ECO:0000256" key="7">
    <source>
        <dbReference type="ARBA" id="ARBA00022989"/>
    </source>
</evidence>
<feature type="domain" description="Translocon Sec61/SecY plug" evidence="13">
    <location>
        <begin position="171"/>
        <end position="205"/>
    </location>
</feature>
<keyword evidence="6 10" id="KW-0653">Protein transport</keyword>
<evidence type="ECO:0000256" key="8">
    <source>
        <dbReference type="ARBA" id="ARBA00023010"/>
    </source>
</evidence>
<feature type="transmembrane region" description="Helical" evidence="12">
    <location>
        <begin position="544"/>
        <end position="562"/>
    </location>
</feature>
<evidence type="ECO:0000313" key="14">
    <source>
        <dbReference type="EMBL" id="KAI4532587.1"/>
    </source>
</evidence>
<keyword evidence="3 10" id="KW-0813">Transport</keyword>
<evidence type="ECO:0000256" key="6">
    <source>
        <dbReference type="ARBA" id="ARBA00022927"/>
    </source>
</evidence>
<evidence type="ECO:0000259" key="13">
    <source>
        <dbReference type="Pfam" id="PF10559"/>
    </source>
</evidence>
<evidence type="ECO:0000256" key="5">
    <source>
        <dbReference type="ARBA" id="ARBA00022824"/>
    </source>
</evidence>
<dbReference type="InterPro" id="IPR023201">
    <property type="entry name" value="SecY_dom_sf"/>
</dbReference>
<evidence type="ECO:0000256" key="10">
    <source>
        <dbReference type="RuleBase" id="RU003484"/>
    </source>
</evidence>
<dbReference type="PROSITE" id="PS00756">
    <property type="entry name" value="SECY_2"/>
    <property type="match status" value="1"/>
</dbReference>
<dbReference type="PROSITE" id="PS00755">
    <property type="entry name" value="SECY_1"/>
    <property type="match status" value="1"/>
</dbReference>
<dbReference type="Pfam" id="PF00344">
    <property type="entry name" value="SecY"/>
    <property type="match status" value="1"/>
</dbReference>
<name>A0AAD4Y371_OVIAM</name>
<dbReference type="SUPFAM" id="SSF103491">
    <property type="entry name" value="Preprotein translocase SecY subunit"/>
    <property type="match status" value="1"/>
</dbReference>
<feature type="transmembrane region" description="Helical" evidence="12">
    <location>
        <begin position="373"/>
        <end position="394"/>
    </location>
</feature>
<keyword evidence="5" id="KW-0256">Endoplasmic reticulum</keyword>
<dbReference type="InterPro" id="IPR019561">
    <property type="entry name" value="Translocon_Sec61/SecY_plug_dom"/>
</dbReference>
<proteinExistence type="inferred from homology"/>
<evidence type="ECO:0000313" key="15">
    <source>
        <dbReference type="Proteomes" id="UP001214576"/>
    </source>
</evidence>
<dbReference type="Proteomes" id="UP001214576">
    <property type="component" value="Unassembled WGS sequence"/>
</dbReference>
<evidence type="ECO:0000256" key="3">
    <source>
        <dbReference type="ARBA" id="ARBA00022448"/>
    </source>
</evidence>
<feature type="transmembrane region" description="Helical" evidence="12">
    <location>
        <begin position="249"/>
        <end position="268"/>
    </location>
</feature>
<accession>A0AAD4Y371</accession>
<dbReference type="FunFam" id="1.10.3370.10:FF:000002">
    <property type="entry name" value="Transport Sec61 subunit alpha isoform 2"/>
    <property type="match status" value="1"/>
</dbReference>
<feature type="transmembrane region" description="Helical" evidence="12">
    <location>
        <begin position="274"/>
        <end position="296"/>
    </location>
</feature>
<dbReference type="GO" id="GO:0015031">
    <property type="term" value="P:protein transport"/>
    <property type="evidence" value="ECO:0007669"/>
    <property type="project" value="UniProtKB-KW"/>
</dbReference>
<keyword evidence="9 12" id="KW-0472">Membrane</keyword>
<dbReference type="InterPro" id="IPR030659">
    <property type="entry name" value="SecY_CS"/>
</dbReference>
<evidence type="ECO:0000256" key="12">
    <source>
        <dbReference type="SAM" id="Phobius"/>
    </source>
</evidence>
<feature type="transmembrane region" description="Helical" evidence="12">
    <location>
        <begin position="303"/>
        <end position="324"/>
    </location>
</feature>
<gene>
    <name evidence="14" type="ORF">MG293_017852</name>
</gene>
<dbReference type="NCBIfam" id="NF006341">
    <property type="entry name" value="PRK08568.1-5"/>
    <property type="match status" value="1"/>
</dbReference>
<reference evidence="14" key="1">
    <citation type="submission" date="2022-03" db="EMBL/GenBank/DDBJ databases">
        <title>Genomic analyses of argali, domestic sheep and their hybrids provide insights into chromosomal evolution, heterosis and genetic basis of agronomic traits.</title>
        <authorList>
            <person name="Li M."/>
        </authorList>
    </citation>
    <scope>NUCLEOTIDE SEQUENCE</scope>
    <source>
        <strain evidence="14">CAU-MHL-2022a</strain>
        <tissue evidence="14">Skin</tissue>
    </source>
</reference>
<comment type="caution">
    <text evidence="14">The sequence shown here is derived from an EMBL/GenBank/DDBJ whole genome shotgun (WGS) entry which is preliminary data.</text>
</comment>
<sequence>MCGSQRRQQRPEQCVPGAGLETGPTLGACGGTEGPASVLDVVTPVSMRVSAFLPCILLRLSDAGPSRPYVTRDWSPAYESCLEGQHAESFCASASVEPTHGLLPSRCRCPPDRQSRSNSTNQPAALPDICMTRVKFLEVIKPFCVILPEIQKPERKIQFKEKVLWTAITLFIFLVCCQIPLFGIMSSDSADPFYWMRVILASNRGTLMELGISPIVTSGLIMQLLAGAKIIEVGDTPKDRALFNGAQKLFGMTITIGQSIVYVMTGMYGDPSEMGAGVCLLITIQLFVAGLIVLLLDELLQKGYGLGSGISLFIATNICETIVWKAFSPTTVNTGRGMEFEGAIIALFHLLATRTDKVRALREAFYRQNLPNLMNLIATIFVFAVVIYFQGFRVDLPIKSARYRGQYNTYPIKLFYTSNIPIILQSALVSNLYVISQMLSARFSGNLLVSLLGTWSDTSSGGPARAYPVGGLCYYLSPPESFGSVLEDPVHAVVYVVFMLGSCAFFSKTWIEVSGSSAKDVAKQLKEQQMVMRGHRETSMVHELNRYIPTAAAFGGLCIGALSVLADFLGAIGSGTGILLAVTIIYQYFEIFVKEQSEVGSMGALLF</sequence>
<keyword evidence="7 12" id="KW-1133">Transmembrane helix</keyword>
<dbReference type="InterPro" id="IPR002208">
    <property type="entry name" value="SecY/SEC61-alpha"/>
</dbReference>
<dbReference type="GO" id="GO:0005789">
    <property type="term" value="C:endoplasmic reticulum membrane"/>
    <property type="evidence" value="ECO:0007669"/>
    <property type="project" value="UniProtKB-SubCell"/>
</dbReference>
<dbReference type="AlphaFoldDB" id="A0AAD4Y371"/>
<feature type="transmembrane region" description="Helical" evidence="12">
    <location>
        <begin position="163"/>
        <end position="185"/>
    </location>
</feature>
<dbReference type="Pfam" id="PF10559">
    <property type="entry name" value="Plug_translocon"/>
    <property type="match status" value="1"/>
</dbReference>
<feature type="transmembrane region" description="Helical" evidence="12">
    <location>
        <begin position="205"/>
        <end position="228"/>
    </location>
</feature>
<keyword evidence="15" id="KW-1185">Reference proteome</keyword>
<feature type="transmembrane region" description="Helical" evidence="12">
    <location>
        <begin position="568"/>
        <end position="589"/>
    </location>
</feature>
<keyword evidence="8 10" id="KW-0811">Translocation</keyword>
<dbReference type="Gene3D" id="1.10.3370.10">
    <property type="entry name" value="SecY subunit domain"/>
    <property type="match status" value="1"/>
</dbReference>
<organism evidence="14 15">
    <name type="scientific">Ovis ammon polii</name>
    <dbReference type="NCBI Taxonomy" id="230172"/>
    <lineage>
        <taxon>Eukaryota</taxon>
        <taxon>Metazoa</taxon>
        <taxon>Chordata</taxon>
        <taxon>Craniata</taxon>
        <taxon>Vertebrata</taxon>
        <taxon>Euteleostomi</taxon>
        <taxon>Mammalia</taxon>
        <taxon>Eutheria</taxon>
        <taxon>Laurasiatheria</taxon>
        <taxon>Artiodactyla</taxon>
        <taxon>Ruminantia</taxon>
        <taxon>Pecora</taxon>
        <taxon>Bovidae</taxon>
        <taxon>Caprinae</taxon>
        <taxon>Ovis</taxon>
    </lineage>
</organism>
<comment type="subcellular location">
    <subcellularLocation>
        <location evidence="1">Endoplasmic reticulum membrane</location>
        <topology evidence="1">Multi-pass membrane protein</topology>
    </subcellularLocation>
    <subcellularLocation>
        <location evidence="10">Membrane</location>
        <topology evidence="10">Multi-pass membrane protein</topology>
    </subcellularLocation>
</comment>
<evidence type="ECO:0000256" key="4">
    <source>
        <dbReference type="ARBA" id="ARBA00022692"/>
    </source>
</evidence>
<dbReference type="PANTHER" id="PTHR10906">
    <property type="entry name" value="SECY/SEC61-ALPHA FAMILY MEMBER"/>
    <property type="match status" value="1"/>
</dbReference>
<dbReference type="EMBL" id="JAKZEL010000022">
    <property type="protein sequence ID" value="KAI4532587.1"/>
    <property type="molecule type" value="Genomic_DNA"/>
</dbReference>
<feature type="transmembrane region" description="Helical" evidence="12">
    <location>
        <begin position="414"/>
        <end position="434"/>
    </location>
</feature>
<comment type="similarity">
    <text evidence="2 11">Belongs to the SecY/SEC61-alpha family.</text>
</comment>
<evidence type="ECO:0000256" key="1">
    <source>
        <dbReference type="ARBA" id="ARBA00004477"/>
    </source>
</evidence>
<evidence type="ECO:0000256" key="9">
    <source>
        <dbReference type="ARBA" id="ARBA00023136"/>
    </source>
</evidence>
<evidence type="ECO:0000256" key="2">
    <source>
        <dbReference type="ARBA" id="ARBA00005751"/>
    </source>
</evidence>
<protein>
    <recommendedName>
        <fullName evidence="13">Translocon Sec61/SecY plug domain-containing protein</fullName>
    </recommendedName>
</protein>
<keyword evidence="4 10" id="KW-0812">Transmembrane</keyword>
<dbReference type="NCBIfam" id="TIGR00967">
    <property type="entry name" value="3a0501s007"/>
    <property type="match status" value="1"/>
</dbReference>
<evidence type="ECO:0000256" key="11">
    <source>
        <dbReference type="RuleBase" id="RU004349"/>
    </source>
</evidence>